<keyword evidence="3" id="KW-0813">Transport</keyword>
<dbReference type="AlphaFoldDB" id="A0A183IKD3"/>
<reference evidence="11" key="1">
    <citation type="submission" date="2016-06" db="UniProtKB">
        <authorList>
            <consortium name="WormBaseParasite"/>
        </authorList>
    </citation>
    <scope>IDENTIFICATION</scope>
</reference>
<dbReference type="PANTHER" id="PTHR23511:SF5">
    <property type="entry name" value="MAJOR FACILITATOR-TYPE TRANSPORTER HXNZ-RELATED"/>
    <property type="match status" value="1"/>
</dbReference>
<keyword evidence="6 7" id="KW-0472">Membrane</keyword>
<dbReference type="EMBL" id="UZAM01008115">
    <property type="protein sequence ID" value="VDP03318.1"/>
    <property type="molecule type" value="Genomic_DNA"/>
</dbReference>
<evidence type="ECO:0000256" key="7">
    <source>
        <dbReference type="SAM" id="Phobius"/>
    </source>
</evidence>
<evidence type="ECO:0000313" key="9">
    <source>
        <dbReference type="EMBL" id="VDP03318.1"/>
    </source>
</evidence>
<evidence type="ECO:0000259" key="8">
    <source>
        <dbReference type="PROSITE" id="PS50850"/>
    </source>
</evidence>
<dbReference type="WBParaSite" id="SBAD_0000426001-mRNA-1">
    <property type="protein sequence ID" value="SBAD_0000426001-mRNA-1"/>
    <property type="gene ID" value="SBAD_0000426001"/>
</dbReference>
<evidence type="ECO:0000313" key="11">
    <source>
        <dbReference type="WBParaSite" id="SBAD_0000426001-mRNA-1"/>
    </source>
</evidence>
<dbReference type="InterPro" id="IPR005828">
    <property type="entry name" value="MFS_sugar_transport-like"/>
</dbReference>
<dbReference type="InterPro" id="IPR020846">
    <property type="entry name" value="MFS_dom"/>
</dbReference>
<dbReference type="OrthoDB" id="4139357at2759"/>
<gene>
    <name evidence="9" type="ORF">SBAD_LOCUS4079</name>
</gene>
<feature type="transmembrane region" description="Helical" evidence="7">
    <location>
        <begin position="396"/>
        <end position="415"/>
    </location>
</feature>
<keyword evidence="5 7" id="KW-1133">Transmembrane helix</keyword>
<feature type="transmembrane region" description="Helical" evidence="7">
    <location>
        <begin position="95"/>
        <end position="117"/>
    </location>
</feature>
<dbReference type="Pfam" id="PF00083">
    <property type="entry name" value="Sugar_tr"/>
    <property type="match status" value="2"/>
</dbReference>
<reference evidence="9 10" key="2">
    <citation type="submission" date="2018-11" db="EMBL/GenBank/DDBJ databases">
        <authorList>
            <consortium name="Pathogen Informatics"/>
        </authorList>
    </citation>
    <scope>NUCLEOTIDE SEQUENCE [LARGE SCALE GENOMIC DNA]</scope>
</reference>
<evidence type="ECO:0000256" key="1">
    <source>
        <dbReference type="ARBA" id="ARBA00004141"/>
    </source>
</evidence>
<keyword evidence="4 7" id="KW-0812">Transmembrane</keyword>
<protein>
    <submittedName>
        <fullName evidence="11">MFS domain-containing protein</fullName>
    </submittedName>
</protein>
<feature type="transmembrane region" description="Helical" evidence="7">
    <location>
        <begin position="330"/>
        <end position="352"/>
    </location>
</feature>
<organism evidence="11">
    <name type="scientific">Soboliphyme baturini</name>
    <dbReference type="NCBI Taxonomy" id="241478"/>
    <lineage>
        <taxon>Eukaryota</taxon>
        <taxon>Metazoa</taxon>
        <taxon>Ecdysozoa</taxon>
        <taxon>Nematoda</taxon>
        <taxon>Enoplea</taxon>
        <taxon>Dorylaimia</taxon>
        <taxon>Dioctophymatida</taxon>
        <taxon>Dioctophymatoidea</taxon>
        <taxon>Soboliphymatidae</taxon>
        <taxon>Soboliphyme</taxon>
    </lineage>
</organism>
<feature type="transmembrane region" description="Helical" evidence="7">
    <location>
        <begin position="218"/>
        <end position="239"/>
    </location>
</feature>
<dbReference type="SUPFAM" id="SSF103473">
    <property type="entry name" value="MFS general substrate transporter"/>
    <property type="match status" value="1"/>
</dbReference>
<evidence type="ECO:0000256" key="5">
    <source>
        <dbReference type="ARBA" id="ARBA00022989"/>
    </source>
</evidence>
<comment type="subcellular location">
    <subcellularLocation>
        <location evidence="1">Membrane</location>
        <topology evidence="1">Multi-pass membrane protein</topology>
    </subcellularLocation>
</comment>
<dbReference type="PANTHER" id="PTHR23511">
    <property type="entry name" value="SYNAPTIC VESICLE GLYCOPROTEIN 2"/>
    <property type="match status" value="1"/>
</dbReference>
<accession>A0A183IKD3</accession>
<evidence type="ECO:0000256" key="2">
    <source>
        <dbReference type="ARBA" id="ARBA00008335"/>
    </source>
</evidence>
<feature type="domain" description="Major facilitator superfamily (MFS) profile" evidence="8">
    <location>
        <begin position="1"/>
        <end position="418"/>
    </location>
</feature>
<feature type="transmembrane region" description="Helical" evidence="7">
    <location>
        <begin position="124"/>
        <end position="143"/>
    </location>
</feature>
<dbReference type="Proteomes" id="UP000270296">
    <property type="component" value="Unassembled WGS sequence"/>
</dbReference>
<dbReference type="Gene3D" id="1.20.1250.20">
    <property type="entry name" value="MFS general substrate transporter like domains"/>
    <property type="match status" value="1"/>
</dbReference>
<proteinExistence type="inferred from homology"/>
<keyword evidence="10" id="KW-1185">Reference proteome</keyword>
<sequence length="441" mass="49073">MSNCRLCKMADAMEMTLISFLGPALRCEWWLTSWQQALITTTVFCGMMLSSTMWGNVSDAHGRKMVNSGGICWFVANLVTLYAEFLPNSQRARCVVFIEVFWALGAAFETLLAMLIMSHLSWRWLLCVSVLPGIIFLIFLWWFPESPRFLIATGQPGMALATLQKVAKENGSTLSVKALAVPKTEVLFKLLYCSLFEQASIIAISSRGGFLRLFSSELRCTTVLLWFIWVSCAFCYYGIVLFTAELFQSGSECHGGIGETMPEVSCPLECKRLTTQDYTDIFWTTLSEFPGLVITAVLMEYFGRKMTMAIEFIVYTACAFLLFICLDRTATTVIIFIARAFISGAFQAVFVYTPEVYPTISRSVGLGSCSAMSRVGALTTPFVAQVLAKTHVNLTIAVYALFGLLTSVAVLLLPIETKGRAMTVKNSQTQLLSKIFKSFYL</sequence>
<evidence type="ECO:0000313" key="10">
    <source>
        <dbReference type="Proteomes" id="UP000270296"/>
    </source>
</evidence>
<evidence type="ECO:0000256" key="6">
    <source>
        <dbReference type="ARBA" id="ARBA00023136"/>
    </source>
</evidence>
<evidence type="ECO:0000256" key="3">
    <source>
        <dbReference type="ARBA" id="ARBA00022448"/>
    </source>
</evidence>
<name>A0A183IKD3_9BILA</name>
<dbReference type="InterPro" id="IPR036259">
    <property type="entry name" value="MFS_trans_sf"/>
</dbReference>
<evidence type="ECO:0000256" key="4">
    <source>
        <dbReference type="ARBA" id="ARBA00022692"/>
    </source>
</evidence>
<dbReference type="GO" id="GO:0022857">
    <property type="term" value="F:transmembrane transporter activity"/>
    <property type="evidence" value="ECO:0007669"/>
    <property type="project" value="InterPro"/>
</dbReference>
<dbReference type="GO" id="GO:0016020">
    <property type="term" value="C:membrane"/>
    <property type="evidence" value="ECO:0007669"/>
    <property type="project" value="UniProtKB-SubCell"/>
</dbReference>
<feature type="transmembrane region" description="Helical" evidence="7">
    <location>
        <begin position="306"/>
        <end position="324"/>
    </location>
</feature>
<comment type="similarity">
    <text evidence="2">Belongs to the major facilitator superfamily.</text>
</comment>
<dbReference type="PROSITE" id="PS50850">
    <property type="entry name" value="MFS"/>
    <property type="match status" value="1"/>
</dbReference>